<reference evidence="2 3" key="1">
    <citation type="submission" date="2019-03" db="EMBL/GenBank/DDBJ databases">
        <title>Genomic Encyclopedia of Type Strains, Phase IV (KMG-IV): sequencing the most valuable type-strain genomes for metagenomic binning, comparative biology and taxonomic classification.</title>
        <authorList>
            <person name="Goeker M."/>
        </authorList>
    </citation>
    <scope>NUCLEOTIDE SEQUENCE [LARGE SCALE GENOMIC DNA]</scope>
    <source>
        <strain evidence="2 3">DSM 45934</strain>
    </source>
</reference>
<protein>
    <submittedName>
        <fullName evidence="2">Uncharacterized protein</fullName>
    </submittedName>
</protein>
<dbReference type="EMBL" id="SLWS01000015">
    <property type="protein sequence ID" value="TCO48958.1"/>
    <property type="molecule type" value="Genomic_DNA"/>
</dbReference>
<accession>A0A4R2IXC7</accession>
<dbReference type="RefSeq" id="WP_132125302.1">
    <property type="nucleotide sequence ID" value="NZ_SLWS01000015.1"/>
</dbReference>
<feature type="compositionally biased region" description="Low complexity" evidence="1">
    <location>
        <begin position="239"/>
        <end position="250"/>
    </location>
</feature>
<dbReference type="AlphaFoldDB" id="A0A4R2IXC7"/>
<evidence type="ECO:0000256" key="1">
    <source>
        <dbReference type="SAM" id="MobiDB-lite"/>
    </source>
</evidence>
<evidence type="ECO:0000313" key="2">
    <source>
        <dbReference type="EMBL" id="TCO48958.1"/>
    </source>
</evidence>
<organism evidence="2 3">
    <name type="scientific">Actinocrispum wychmicini</name>
    <dbReference type="NCBI Taxonomy" id="1213861"/>
    <lineage>
        <taxon>Bacteria</taxon>
        <taxon>Bacillati</taxon>
        <taxon>Actinomycetota</taxon>
        <taxon>Actinomycetes</taxon>
        <taxon>Pseudonocardiales</taxon>
        <taxon>Pseudonocardiaceae</taxon>
        <taxon>Actinocrispum</taxon>
    </lineage>
</organism>
<gene>
    <name evidence="2" type="ORF">EV192_115179</name>
</gene>
<proteinExistence type="predicted"/>
<feature type="compositionally biased region" description="Low complexity" evidence="1">
    <location>
        <begin position="292"/>
        <end position="303"/>
    </location>
</feature>
<evidence type="ECO:0000313" key="3">
    <source>
        <dbReference type="Proteomes" id="UP000295680"/>
    </source>
</evidence>
<keyword evidence="3" id="KW-1185">Reference proteome</keyword>
<comment type="caution">
    <text evidence="2">The sequence shown here is derived from an EMBL/GenBank/DDBJ whole genome shotgun (WGS) entry which is preliminary data.</text>
</comment>
<sequence>MLVALFVVLFIAIMALLNVFTLVLPRQFLKKRQDSKNAERQAFAMGQGWQFRPYAPELLTAYNCKPFTLRGDRRVAFGAVVGLVDGLQVTVFDYQRRTKRTSYSGLVYSDANEVYTVWVVKLPVALPPLHVANRGMRLLTGHAVEPRTPDQEFNRQVLIEGGDENFAMELFTPQVIGAMRQTRLSDWTIQGNELIHPARNFFTRTTAQEIFETAQGLTAVIRAFPQHLWTRQGASLPAGGQQPTYPTGPQQMPPPQQMQPHPSGPQPMPMQQPMYPSGPMPNAPQPMPQPQMQPGYYPQQPGYGQPPQPYGYPPR</sequence>
<dbReference type="Proteomes" id="UP000295680">
    <property type="component" value="Unassembled WGS sequence"/>
</dbReference>
<dbReference type="OrthoDB" id="3683601at2"/>
<feature type="region of interest" description="Disordered" evidence="1">
    <location>
        <begin position="233"/>
        <end position="315"/>
    </location>
</feature>
<feature type="compositionally biased region" description="Pro residues" evidence="1">
    <location>
        <begin position="251"/>
        <end position="291"/>
    </location>
</feature>
<name>A0A4R2IXC7_9PSEU</name>
<feature type="compositionally biased region" description="Pro residues" evidence="1">
    <location>
        <begin position="304"/>
        <end position="315"/>
    </location>
</feature>